<evidence type="ECO:0000313" key="13">
    <source>
        <dbReference type="Proteomes" id="UP001210211"/>
    </source>
</evidence>
<evidence type="ECO:0000313" key="12">
    <source>
        <dbReference type="EMBL" id="KAJ3702068.1"/>
    </source>
</evidence>
<keyword evidence="6" id="KW-0804">Transcription</keyword>
<dbReference type="GO" id="GO:0080084">
    <property type="term" value="F:5S rDNA binding"/>
    <property type="evidence" value="ECO:0007669"/>
    <property type="project" value="TreeGrafter"/>
</dbReference>
<evidence type="ECO:0000256" key="3">
    <source>
        <dbReference type="ARBA" id="ARBA00022771"/>
    </source>
</evidence>
<dbReference type="Proteomes" id="UP001210211">
    <property type="component" value="Unassembled WGS sequence"/>
</dbReference>
<keyword evidence="10" id="KW-0732">Signal</keyword>
<proteinExistence type="predicted"/>
<dbReference type="InterPro" id="IPR036236">
    <property type="entry name" value="Znf_C2H2_sf"/>
</dbReference>
<evidence type="ECO:0000256" key="8">
    <source>
        <dbReference type="PROSITE-ProRule" id="PRU00042"/>
    </source>
</evidence>
<feature type="domain" description="C2H2-type" evidence="11">
    <location>
        <begin position="248"/>
        <end position="273"/>
    </location>
</feature>
<evidence type="ECO:0000256" key="6">
    <source>
        <dbReference type="ARBA" id="ARBA00023163"/>
    </source>
</evidence>
<reference evidence="12 13" key="1">
    <citation type="journal article" date="2022" name="Cell">
        <title>Repeat-based holocentromeres influence genome architecture and karyotype evolution.</title>
        <authorList>
            <person name="Hofstatter P.G."/>
            <person name="Thangavel G."/>
            <person name="Lux T."/>
            <person name="Neumann P."/>
            <person name="Vondrak T."/>
            <person name="Novak P."/>
            <person name="Zhang M."/>
            <person name="Costa L."/>
            <person name="Castellani M."/>
            <person name="Scott A."/>
            <person name="Toegelov H."/>
            <person name="Fuchs J."/>
            <person name="Mata-Sucre Y."/>
            <person name="Dias Y."/>
            <person name="Vanzela A.L.L."/>
            <person name="Huettel B."/>
            <person name="Almeida C.C.S."/>
            <person name="Simkova H."/>
            <person name="Souza G."/>
            <person name="Pedrosa-Harand A."/>
            <person name="Macas J."/>
            <person name="Mayer K.F.X."/>
            <person name="Houben A."/>
            <person name="Marques A."/>
        </authorList>
    </citation>
    <scope>NUCLEOTIDE SEQUENCE [LARGE SCALE GENOMIC DNA]</scope>
    <source>
        <strain evidence="12">RhyTen1mFocal</strain>
    </source>
</reference>
<keyword evidence="3 8" id="KW-0863">Zinc-finger</keyword>
<feature type="coiled-coil region" evidence="9">
    <location>
        <begin position="169"/>
        <end position="196"/>
    </location>
</feature>
<dbReference type="AlphaFoldDB" id="A0AAD5ZQB3"/>
<dbReference type="GO" id="GO:0006357">
    <property type="term" value="P:regulation of transcription by RNA polymerase II"/>
    <property type="evidence" value="ECO:0007669"/>
    <property type="project" value="TreeGrafter"/>
</dbReference>
<evidence type="ECO:0000256" key="9">
    <source>
        <dbReference type="SAM" id="Coils"/>
    </source>
</evidence>
<dbReference type="PANTHER" id="PTHR46179:SF13">
    <property type="entry name" value="C2H2-TYPE DOMAIN-CONTAINING PROTEIN"/>
    <property type="match status" value="1"/>
</dbReference>
<feature type="domain" description="C2H2-type" evidence="11">
    <location>
        <begin position="407"/>
        <end position="433"/>
    </location>
</feature>
<dbReference type="GO" id="GO:0003700">
    <property type="term" value="F:DNA-binding transcription factor activity"/>
    <property type="evidence" value="ECO:0007669"/>
    <property type="project" value="TreeGrafter"/>
</dbReference>
<dbReference type="PANTHER" id="PTHR46179">
    <property type="entry name" value="ZINC FINGER PROTEIN"/>
    <property type="match status" value="1"/>
</dbReference>
<feature type="domain" description="C2H2-type" evidence="11">
    <location>
        <begin position="191"/>
        <end position="218"/>
    </location>
</feature>
<dbReference type="Gene3D" id="3.30.160.60">
    <property type="entry name" value="Classic Zinc Finger"/>
    <property type="match status" value="6"/>
</dbReference>
<evidence type="ECO:0000256" key="2">
    <source>
        <dbReference type="ARBA" id="ARBA00022723"/>
    </source>
</evidence>
<keyword evidence="9" id="KW-0175">Coiled coil</keyword>
<dbReference type="InterPro" id="IPR013087">
    <property type="entry name" value="Znf_C2H2_type"/>
</dbReference>
<name>A0AAD5ZQB3_9POAL</name>
<keyword evidence="7" id="KW-0539">Nucleus</keyword>
<protein>
    <recommendedName>
        <fullName evidence="11">C2H2-type domain-containing protein</fullName>
    </recommendedName>
</protein>
<evidence type="ECO:0000256" key="5">
    <source>
        <dbReference type="ARBA" id="ARBA00023015"/>
    </source>
</evidence>
<feature type="chain" id="PRO_5042159195" description="C2H2-type domain-containing protein" evidence="10">
    <location>
        <begin position="25"/>
        <end position="500"/>
    </location>
</feature>
<gene>
    <name evidence="12" type="ORF">LUZ61_005773</name>
</gene>
<dbReference type="EMBL" id="JAMRDG010000001">
    <property type="protein sequence ID" value="KAJ3702068.1"/>
    <property type="molecule type" value="Genomic_DNA"/>
</dbReference>
<dbReference type="SMART" id="SM00355">
    <property type="entry name" value="ZnF_C2H2"/>
    <property type="match status" value="9"/>
</dbReference>
<evidence type="ECO:0000256" key="10">
    <source>
        <dbReference type="SAM" id="SignalP"/>
    </source>
</evidence>
<evidence type="ECO:0000256" key="7">
    <source>
        <dbReference type="ARBA" id="ARBA00023242"/>
    </source>
</evidence>
<evidence type="ECO:0000256" key="1">
    <source>
        <dbReference type="ARBA" id="ARBA00004123"/>
    </source>
</evidence>
<feature type="domain" description="C2H2-type" evidence="11">
    <location>
        <begin position="219"/>
        <end position="248"/>
    </location>
</feature>
<feature type="domain" description="C2H2-type" evidence="11">
    <location>
        <begin position="286"/>
        <end position="310"/>
    </location>
</feature>
<sequence length="500" mass="57303">MGSGLFLSVLAHTLRTWLISLVDSRPAPSMEKMRRRRARHRLPCHGFEPHECDFMRGPQGCYREAHKAQPNSTRRKGGILGLDITPPLPLSTLTSIGVAFLLRTRSPPQFSVEVACAVNPMESDPDRGISDEAEVQEKKRDIRRYTCEFCGIVRSKRALITSHILSTHPEEAAAQVDREEEEKEKMEEERKRCKECGVWFKKPAHLKQHMLSHSSEKLFSCPVEDCKSSYGRKDHLNRHLLSHQGKAFSCPVESCNSRFVIKANMNRHVKEFHECPYKRQQKQKEFVCQEVGCGKTFRFASKLATHEESHVKMDCCDVICMEEGCMKHFSNADCLKEHMISCHSFITCDICGKKQLKKNMKRHQRTHEEGTASPEIKCSFEECKATFSNKSNLKKHVMAVHEDSRPFVCSFPGCGKRFAYRHVRDNHEKTAVHLHCQGDFEEADEEFQSGERGGRKRKNISVDMLLRKRVVVSPDSSHAQNTDASLENPTEYLRWLLSGS</sequence>
<feature type="signal peptide" evidence="10">
    <location>
        <begin position="1"/>
        <end position="24"/>
    </location>
</feature>
<dbReference type="GO" id="GO:0008270">
    <property type="term" value="F:zinc ion binding"/>
    <property type="evidence" value="ECO:0007669"/>
    <property type="project" value="UniProtKB-KW"/>
</dbReference>
<feature type="domain" description="C2H2-type" evidence="11">
    <location>
        <begin position="376"/>
        <end position="406"/>
    </location>
</feature>
<accession>A0AAD5ZQB3</accession>
<keyword evidence="5" id="KW-0805">Transcription regulation</keyword>
<organism evidence="12 13">
    <name type="scientific">Rhynchospora tenuis</name>
    <dbReference type="NCBI Taxonomy" id="198213"/>
    <lineage>
        <taxon>Eukaryota</taxon>
        <taxon>Viridiplantae</taxon>
        <taxon>Streptophyta</taxon>
        <taxon>Embryophyta</taxon>
        <taxon>Tracheophyta</taxon>
        <taxon>Spermatophyta</taxon>
        <taxon>Magnoliopsida</taxon>
        <taxon>Liliopsida</taxon>
        <taxon>Poales</taxon>
        <taxon>Cyperaceae</taxon>
        <taxon>Cyperoideae</taxon>
        <taxon>Rhynchosporeae</taxon>
        <taxon>Rhynchospora</taxon>
    </lineage>
</organism>
<keyword evidence="2" id="KW-0479">Metal-binding</keyword>
<evidence type="ECO:0000259" key="11">
    <source>
        <dbReference type="PROSITE" id="PS50157"/>
    </source>
</evidence>
<dbReference type="SUPFAM" id="SSF57667">
    <property type="entry name" value="beta-beta-alpha zinc fingers"/>
    <property type="match status" value="4"/>
</dbReference>
<dbReference type="GO" id="GO:0005730">
    <property type="term" value="C:nucleolus"/>
    <property type="evidence" value="ECO:0007669"/>
    <property type="project" value="TreeGrafter"/>
</dbReference>
<evidence type="ECO:0000256" key="4">
    <source>
        <dbReference type="ARBA" id="ARBA00022833"/>
    </source>
</evidence>
<dbReference type="InterPro" id="IPR051061">
    <property type="entry name" value="Zinc_finger_trans_reg"/>
</dbReference>
<keyword evidence="13" id="KW-1185">Reference proteome</keyword>
<dbReference type="PROSITE" id="PS50157">
    <property type="entry name" value="ZINC_FINGER_C2H2_2"/>
    <property type="match status" value="6"/>
</dbReference>
<keyword evidence="4" id="KW-0862">Zinc</keyword>
<dbReference type="PROSITE" id="PS00028">
    <property type="entry name" value="ZINC_FINGER_C2H2_1"/>
    <property type="match status" value="7"/>
</dbReference>
<comment type="subcellular location">
    <subcellularLocation>
        <location evidence="1">Nucleus</location>
    </subcellularLocation>
</comment>
<comment type="caution">
    <text evidence="12">The sequence shown here is derived from an EMBL/GenBank/DDBJ whole genome shotgun (WGS) entry which is preliminary data.</text>
</comment>
<dbReference type="Pfam" id="PF00096">
    <property type="entry name" value="zf-C2H2"/>
    <property type="match status" value="3"/>
</dbReference>